<proteinExistence type="predicted"/>
<dbReference type="Gene3D" id="2.40.50.100">
    <property type="match status" value="1"/>
</dbReference>
<feature type="transmembrane region" description="Helical" evidence="1">
    <location>
        <begin position="21"/>
        <end position="40"/>
    </location>
</feature>
<evidence type="ECO:0000313" key="2">
    <source>
        <dbReference type="EMBL" id="WOT03763.1"/>
    </source>
</evidence>
<dbReference type="SUPFAM" id="SSF111369">
    <property type="entry name" value="HlyD-like secretion proteins"/>
    <property type="match status" value="1"/>
</dbReference>
<keyword evidence="1" id="KW-0812">Transmembrane</keyword>
<protein>
    <submittedName>
        <fullName evidence="2">HlyD family efflux transporter periplasmic adaptor subunit</fullName>
    </submittedName>
</protein>
<gene>
    <name evidence="2" type="ORF">RGE70_10435</name>
</gene>
<dbReference type="Proteomes" id="UP001529491">
    <property type="component" value="Chromosome"/>
</dbReference>
<dbReference type="EMBL" id="CP136522">
    <property type="protein sequence ID" value="WOT03763.1"/>
    <property type="molecule type" value="Genomic_DNA"/>
</dbReference>
<evidence type="ECO:0000256" key="1">
    <source>
        <dbReference type="SAM" id="Phobius"/>
    </source>
</evidence>
<evidence type="ECO:0000313" key="3">
    <source>
        <dbReference type="Proteomes" id="UP001529491"/>
    </source>
</evidence>
<accession>A0ABZ0JUA8</accession>
<dbReference type="Gene3D" id="2.40.420.20">
    <property type="match status" value="1"/>
</dbReference>
<organism evidence="2 3">
    <name type="scientific">Shewanella youngdeokensis</name>
    <dbReference type="NCBI Taxonomy" id="2999068"/>
    <lineage>
        <taxon>Bacteria</taxon>
        <taxon>Pseudomonadati</taxon>
        <taxon>Pseudomonadota</taxon>
        <taxon>Gammaproteobacteria</taxon>
        <taxon>Alteromonadales</taxon>
        <taxon>Shewanellaceae</taxon>
        <taxon>Shewanella</taxon>
    </lineage>
</organism>
<dbReference type="Gene3D" id="2.40.30.170">
    <property type="match status" value="1"/>
</dbReference>
<name>A0ABZ0JUA8_9GAMM</name>
<dbReference type="RefSeq" id="WP_310471387.1">
    <property type="nucleotide sequence ID" value="NZ_CP136522.1"/>
</dbReference>
<keyword evidence="3" id="KW-1185">Reference proteome</keyword>
<keyword evidence="1" id="KW-0472">Membrane</keyword>
<dbReference type="Gene3D" id="1.10.287.470">
    <property type="entry name" value="Helix hairpin bin"/>
    <property type="match status" value="1"/>
</dbReference>
<sequence>MPKTKRTPVLSWFTTFFYRPNILATMVVLGTCIICFAIMATSPQPEINDSEPSAINVRVMQVVPQPFIPHYLGYGTVDAKERLTLTAMAEGKLTYLSDNVIEGSTVAIDELVFQQDPTVLKNIVMQRQAEKTIAQAQFDLELGEQQIADNDYQMMKQEFDEKQWQLNLALLLREPQLAQAKAQVSLADAALNIAKNDLALSQWSSPKNYLVASKYVSEGDYLQKGDQIATLIELDEFRVPIYLPRNIAAQVSVGQSVVLSQPDTQFEVRATISHVFPAIENNIHLQKVFAAYSPDSASVTPSENVIIGDFVEARFNFAPIANTITVPLSAIDQARVWLVDSEHRLQQKSVTVLFQDEHSAVIKNVFAAGEQLITHKVHTPRQGLIVNITER</sequence>
<reference evidence="2 3" key="1">
    <citation type="submission" date="2023-10" db="EMBL/GenBank/DDBJ databases">
        <title>Complete genome sequence of Shewanella sp. DAU334.</title>
        <authorList>
            <person name="Lee Y.-S."/>
            <person name="Jeong H.-R."/>
            <person name="Hwang E.-J."/>
            <person name="Choi Y.-L."/>
            <person name="Kim G.-D."/>
        </authorList>
    </citation>
    <scope>NUCLEOTIDE SEQUENCE [LARGE SCALE GENOMIC DNA]</scope>
    <source>
        <strain evidence="2 3">DAU334</strain>
    </source>
</reference>
<keyword evidence="1" id="KW-1133">Transmembrane helix</keyword>
<dbReference type="PANTHER" id="PTHR30469">
    <property type="entry name" value="MULTIDRUG RESISTANCE PROTEIN MDTA"/>
    <property type="match status" value="1"/>
</dbReference>